<dbReference type="EMBL" id="NCKU01002660">
    <property type="protein sequence ID" value="RWS09079.1"/>
    <property type="molecule type" value="Genomic_DNA"/>
</dbReference>
<dbReference type="InterPro" id="IPR019368">
    <property type="entry name" value="Ribosomal_mS29"/>
</dbReference>
<dbReference type="AlphaFoldDB" id="A0A3S3P6N9"/>
<evidence type="ECO:0000313" key="9">
    <source>
        <dbReference type="Proteomes" id="UP000285301"/>
    </source>
</evidence>
<sequence length="376" mass="43417">MSFKRLALNRRFAANVRILTTLRALNASEKPQTKPAAVDHINSLYFVLPKATNEALFKLSGWRQSHKQMFEMFEEVAIMVRKPFHDLLNYLSRTDFERPVNRYILYAFEWVYTPQETAQSEWKPGRIDTPVEATIALKSFKDQNAALLSELDLRTSKKYTWSLREATEEGEPLLNLVDYGLNRMKKASDCYAVLLKEIKHWASEGKIKVAVIGDVVNVLYLGESRVLNPDKTIAEIDNITIARAFKKILKNDWVSKTKRIGFCLISSIETQKNGLVVVAVDSSDSFRDKVGRLTGQRFGPDLPKYLLTENGFKDLDPFIPVKVDKYAENEIENCLDYYIRKNYINHPSVKTEMGRKEIKFMSAYNPLEVYKFCWVL</sequence>
<dbReference type="STRING" id="1965070.A0A3S3P6N9"/>
<comment type="subcellular location">
    <subcellularLocation>
        <location evidence="1">Mitochondrion</location>
    </subcellularLocation>
</comment>
<evidence type="ECO:0000256" key="1">
    <source>
        <dbReference type="ARBA" id="ARBA00004173"/>
    </source>
</evidence>
<protein>
    <recommendedName>
        <fullName evidence="7">Small ribosomal subunit protein mS29</fullName>
    </recommendedName>
</protein>
<evidence type="ECO:0000256" key="5">
    <source>
        <dbReference type="ARBA" id="ARBA00023128"/>
    </source>
</evidence>
<evidence type="ECO:0000256" key="2">
    <source>
        <dbReference type="ARBA" id="ARBA00009863"/>
    </source>
</evidence>
<reference evidence="8 9" key="1">
    <citation type="journal article" date="2018" name="Gigascience">
        <title>Genomes of trombidid mites reveal novel predicted allergens and laterally-transferred genes associated with secondary metabolism.</title>
        <authorList>
            <person name="Dong X."/>
            <person name="Chaisiri K."/>
            <person name="Xia D."/>
            <person name="Armstrong S.D."/>
            <person name="Fang Y."/>
            <person name="Donnelly M.J."/>
            <person name="Kadowaki T."/>
            <person name="McGarry J.W."/>
            <person name="Darby A.C."/>
            <person name="Makepeace B.L."/>
        </authorList>
    </citation>
    <scope>NUCLEOTIDE SEQUENCE [LARGE SCALE GENOMIC DNA]</scope>
    <source>
        <strain evidence="8">UoL-WK</strain>
    </source>
</reference>
<dbReference type="PRINTS" id="PR01716">
    <property type="entry name" value="DEATHASSOCP3"/>
</dbReference>
<comment type="similarity">
    <text evidence="2">Belongs to the mitochondrion-specific ribosomal protein mS29 family.</text>
</comment>
<dbReference type="InterPro" id="IPR008092">
    <property type="entry name" value="Ribosomal_mS29_met"/>
</dbReference>
<proteinExistence type="inferred from homology"/>
<accession>A0A3S3P6N9</accession>
<evidence type="ECO:0000256" key="4">
    <source>
        <dbReference type="ARBA" id="ARBA00022980"/>
    </source>
</evidence>
<dbReference type="PANTHER" id="PTHR12810">
    <property type="entry name" value="MITOCHONDRIAL 28S RIBOSOMAL PROTEIN S29"/>
    <property type="match status" value="1"/>
</dbReference>
<dbReference type="Proteomes" id="UP000285301">
    <property type="component" value="Unassembled WGS sequence"/>
</dbReference>
<dbReference type="PANTHER" id="PTHR12810:SF0">
    <property type="entry name" value="SMALL RIBOSOMAL SUBUNIT PROTEIN MS29"/>
    <property type="match status" value="1"/>
</dbReference>
<gene>
    <name evidence="8" type="ORF">B4U79_04986</name>
</gene>
<dbReference type="Pfam" id="PF10236">
    <property type="entry name" value="DAP3"/>
    <property type="match status" value="1"/>
</dbReference>
<evidence type="ECO:0000256" key="6">
    <source>
        <dbReference type="ARBA" id="ARBA00023274"/>
    </source>
</evidence>
<evidence type="ECO:0000313" key="8">
    <source>
        <dbReference type="EMBL" id="RWS09079.1"/>
    </source>
</evidence>
<dbReference type="GO" id="GO:0006915">
    <property type="term" value="P:apoptotic process"/>
    <property type="evidence" value="ECO:0007669"/>
    <property type="project" value="InterPro"/>
</dbReference>
<keyword evidence="9" id="KW-1185">Reference proteome</keyword>
<evidence type="ECO:0000256" key="3">
    <source>
        <dbReference type="ARBA" id="ARBA00022946"/>
    </source>
</evidence>
<name>A0A3S3P6N9_9ACAR</name>
<comment type="caution">
    <text evidence="8">The sequence shown here is derived from an EMBL/GenBank/DDBJ whole genome shotgun (WGS) entry which is preliminary data.</text>
</comment>
<keyword evidence="3" id="KW-0809">Transit peptide</keyword>
<dbReference type="OrthoDB" id="274828at2759"/>
<keyword evidence="5" id="KW-0496">Mitochondrion</keyword>
<dbReference type="GO" id="GO:0005763">
    <property type="term" value="C:mitochondrial small ribosomal subunit"/>
    <property type="evidence" value="ECO:0007669"/>
    <property type="project" value="TreeGrafter"/>
</dbReference>
<keyword evidence="6" id="KW-0687">Ribonucleoprotein</keyword>
<organism evidence="8 9">
    <name type="scientific">Dinothrombium tinctorium</name>
    <dbReference type="NCBI Taxonomy" id="1965070"/>
    <lineage>
        <taxon>Eukaryota</taxon>
        <taxon>Metazoa</taxon>
        <taxon>Ecdysozoa</taxon>
        <taxon>Arthropoda</taxon>
        <taxon>Chelicerata</taxon>
        <taxon>Arachnida</taxon>
        <taxon>Acari</taxon>
        <taxon>Acariformes</taxon>
        <taxon>Trombidiformes</taxon>
        <taxon>Prostigmata</taxon>
        <taxon>Anystina</taxon>
        <taxon>Parasitengona</taxon>
        <taxon>Trombidioidea</taxon>
        <taxon>Trombidiidae</taxon>
        <taxon>Dinothrombium</taxon>
    </lineage>
</organism>
<dbReference type="GO" id="GO:0003735">
    <property type="term" value="F:structural constituent of ribosome"/>
    <property type="evidence" value="ECO:0007669"/>
    <property type="project" value="TreeGrafter"/>
</dbReference>
<keyword evidence="4 8" id="KW-0689">Ribosomal protein</keyword>
<evidence type="ECO:0000256" key="7">
    <source>
        <dbReference type="ARBA" id="ARBA00035140"/>
    </source>
</evidence>